<dbReference type="Pfam" id="PF04450">
    <property type="entry name" value="BSP"/>
    <property type="match status" value="1"/>
</dbReference>
<dbReference type="InterPro" id="IPR007541">
    <property type="entry name" value="Uncharacterised_BSP"/>
</dbReference>
<name>A0A3F3RY69_ASPNG</name>
<dbReference type="VEuPathDB" id="FungiDB:ATCC64974_102080"/>
<dbReference type="PANTHER" id="PTHR33321">
    <property type="match status" value="1"/>
</dbReference>
<dbReference type="AlphaFoldDB" id="A0A3F3RY69"/>
<accession>A0A3F3RY69</accession>
<dbReference type="Proteomes" id="UP000197666">
    <property type="component" value="Unassembled WGS sequence"/>
</dbReference>
<comment type="caution">
    <text evidence="2">The sequence shown here is derived from an EMBL/GenBank/DDBJ whole genome shotgun (WGS) entry which is preliminary data.</text>
</comment>
<dbReference type="OrthoDB" id="891726at2759"/>
<feature type="region of interest" description="Disordered" evidence="1">
    <location>
        <begin position="1"/>
        <end position="40"/>
    </location>
</feature>
<dbReference type="VEuPathDB" id="FungiDB:M747DRAFT_296692"/>
<protein>
    <submittedName>
        <fullName evidence="2">LicD family protein</fullName>
    </submittedName>
</protein>
<evidence type="ECO:0000313" key="3">
    <source>
        <dbReference type="Proteomes" id="UP000197666"/>
    </source>
</evidence>
<feature type="compositionally biased region" description="Pro residues" evidence="1">
    <location>
        <begin position="11"/>
        <end position="34"/>
    </location>
</feature>
<gene>
    <name evidence="2" type="ORF">CAN33_0042910</name>
</gene>
<sequence length="298" mass="32792">MSTSAAQATPSPLPPQRQPPPESSPPPSSKPPLPQDQDIPQPTLRLQINDLRHPASKAFLTLLPDLNSTLTTALSTIIQHLYTPPLHRHHHQQTPTFTPSPPPTRSVTLLLRAIDGVAYTTGTELDNDHKEIHLSLSYIRTITTNSNPNPTAELTGVLTHELVHCYQHTAPPDSTTTPQPPGGLIEGIADFVRLKAGLEPPHWKRPASAKERADKWDQGYQHTAYFLAWLEDVKIGRGAVGMLNDRLLRVGYGDGFWEGLFGMGVLELWEEYGAWLDRGGVGDGTTGGCWEDEIVDRV</sequence>
<dbReference type="VEuPathDB" id="FungiDB:An08g05490"/>
<evidence type="ECO:0000256" key="1">
    <source>
        <dbReference type="SAM" id="MobiDB-lite"/>
    </source>
</evidence>
<organism evidence="2 3">
    <name type="scientific">Aspergillus niger</name>
    <dbReference type="NCBI Taxonomy" id="5061"/>
    <lineage>
        <taxon>Eukaryota</taxon>
        <taxon>Fungi</taxon>
        <taxon>Dikarya</taxon>
        <taxon>Ascomycota</taxon>
        <taxon>Pezizomycotina</taxon>
        <taxon>Eurotiomycetes</taxon>
        <taxon>Eurotiomycetidae</taxon>
        <taxon>Eurotiales</taxon>
        <taxon>Aspergillaceae</taxon>
        <taxon>Aspergillus</taxon>
        <taxon>Aspergillus subgen. Circumdati</taxon>
    </lineage>
</organism>
<reference evidence="3" key="1">
    <citation type="submission" date="2018-10" db="EMBL/GenBank/DDBJ databases">
        <title>FDA dAtabase for Regulatory Grade micrObial Sequences (FDA-ARGOS): Supporting development and validation of Infectious Disease Dx tests.</title>
        <authorList>
            <person name="Kerrigan L."/>
            <person name="Tallon L."/>
            <person name="Sadzewicz L."/>
            <person name="Sengamalay N."/>
            <person name="Ott S."/>
            <person name="Godinez A."/>
            <person name="Nagaraj S."/>
            <person name="Vavikolanu K."/>
            <person name="Nadendla S."/>
            <person name="George J."/>
            <person name="Sichtig H."/>
        </authorList>
    </citation>
    <scope>NUCLEOTIDE SEQUENCE [LARGE SCALE GENOMIC DNA]</scope>
    <source>
        <strain evidence="3">FDAARGOS_311</strain>
    </source>
</reference>
<dbReference type="EMBL" id="NKJJ02000001">
    <property type="protein sequence ID" value="TPR02159.1"/>
    <property type="molecule type" value="Genomic_DNA"/>
</dbReference>
<proteinExistence type="predicted"/>
<evidence type="ECO:0000313" key="2">
    <source>
        <dbReference type="EMBL" id="TPR02159.1"/>
    </source>
</evidence>
<dbReference type="PANTHER" id="PTHR33321:SF12">
    <property type="entry name" value="PLANT BASIC SECRETORY PROTEIN (BSP) FAMILY PROTEIN"/>
    <property type="match status" value="1"/>
</dbReference>
<dbReference type="VEuPathDB" id="FungiDB:ASPNIDRAFT2_1148087"/>